<gene>
    <name evidence="2" type="ORF">RRF57_011442</name>
</gene>
<reference evidence="2 3" key="1">
    <citation type="submission" date="2023-10" db="EMBL/GenBank/DDBJ databases">
        <title>Draft genome sequence of Xylaria bambusicola isolate GMP-LS, the root and basal stem rot pathogen of sugarcane in Indonesia.</title>
        <authorList>
            <person name="Selvaraj P."/>
            <person name="Muralishankar V."/>
            <person name="Muruganantham S."/>
            <person name="Sp S."/>
            <person name="Haryani S."/>
            <person name="Lau K.J.X."/>
            <person name="Naqvi N.I."/>
        </authorList>
    </citation>
    <scope>NUCLEOTIDE SEQUENCE [LARGE SCALE GENOMIC DNA]</scope>
    <source>
        <strain evidence="2">GMP-LS</strain>
    </source>
</reference>
<organism evidence="2 3">
    <name type="scientific">Xylaria bambusicola</name>
    <dbReference type="NCBI Taxonomy" id="326684"/>
    <lineage>
        <taxon>Eukaryota</taxon>
        <taxon>Fungi</taxon>
        <taxon>Dikarya</taxon>
        <taxon>Ascomycota</taxon>
        <taxon>Pezizomycotina</taxon>
        <taxon>Sordariomycetes</taxon>
        <taxon>Xylariomycetidae</taxon>
        <taxon>Xylariales</taxon>
        <taxon>Xylariaceae</taxon>
        <taxon>Xylaria</taxon>
    </lineage>
</organism>
<evidence type="ECO:0000313" key="2">
    <source>
        <dbReference type="EMBL" id="KAK5635730.1"/>
    </source>
</evidence>
<protein>
    <submittedName>
        <fullName evidence="2">Uncharacterized protein</fullName>
    </submittedName>
</protein>
<dbReference type="EMBL" id="JAWHQM010000057">
    <property type="protein sequence ID" value="KAK5635730.1"/>
    <property type="molecule type" value="Genomic_DNA"/>
</dbReference>
<evidence type="ECO:0000256" key="1">
    <source>
        <dbReference type="SAM" id="MobiDB-lite"/>
    </source>
</evidence>
<sequence length="95" mass="10628">MALLTSCKQVLIRGGRWGVRLLRPAEDESTVTKNPFTEAIGRSRCLLFSAYQFTSPDASNFRPDLRLRHNSGQGGIVLQKKADKKQNPTFHDADP</sequence>
<comment type="caution">
    <text evidence="2">The sequence shown here is derived from an EMBL/GenBank/DDBJ whole genome shotgun (WGS) entry which is preliminary data.</text>
</comment>
<name>A0AAN7UMU7_9PEZI</name>
<dbReference type="AlphaFoldDB" id="A0AAN7UMU7"/>
<feature type="region of interest" description="Disordered" evidence="1">
    <location>
        <begin position="72"/>
        <end position="95"/>
    </location>
</feature>
<evidence type="ECO:0000313" key="3">
    <source>
        <dbReference type="Proteomes" id="UP001305414"/>
    </source>
</evidence>
<proteinExistence type="predicted"/>
<dbReference type="Proteomes" id="UP001305414">
    <property type="component" value="Unassembled WGS sequence"/>
</dbReference>
<keyword evidence="3" id="KW-1185">Reference proteome</keyword>
<feature type="compositionally biased region" description="Basic and acidic residues" evidence="1">
    <location>
        <begin position="80"/>
        <end position="95"/>
    </location>
</feature>
<accession>A0AAN7UMU7</accession>